<dbReference type="PANTHER" id="PTHR37226:SF4">
    <property type="entry name" value="GOLGIN FAMILY A PROTEIN"/>
    <property type="match status" value="1"/>
</dbReference>
<gene>
    <name evidence="2" type="ORF">L1049_016112</name>
</gene>
<evidence type="ECO:0000256" key="1">
    <source>
        <dbReference type="SAM" id="Coils"/>
    </source>
</evidence>
<dbReference type="Proteomes" id="UP001415857">
    <property type="component" value="Unassembled WGS sequence"/>
</dbReference>
<comment type="caution">
    <text evidence="2">The sequence shown here is derived from an EMBL/GenBank/DDBJ whole genome shotgun (WGS) entry which is preliminary data.</text>
</comment>
<dbReference type="AlphaFoldDB" id="A0AAP0S542"/>
<dbReference type="PANTHER" id="PTHR37226">
    <property type="entry name" value="GOLGIN FAMILY A PROTEIN"/>
    <property type="match status" value="1"/>
</dbReference>
<evidence type="ECO:0000313" key="3">
    <source>
        <dbReference type="Proteomes" id="UP001415857"/>
    </source>
</evidence>
<keyword evidence="3" id="KW-1185">Reference proteome</keyword>
<feature type="coiled-coil region" evidence="1">
    <location>
        <begin position="151"/>
        <end position="185"/>
    </location>
</feature>
<protein>
    <submittedName>
        <fullName evidence="2">Uncharacterized protein</fullName>
    </submittedName>
</protein>
<organism evidence="2 3">
    <name type="scientific">Liquidambar formosana</name>
    <name type="common">Formosan gum</name>
    <dbReference type="NCBI Taxonomy" id="63359"/>
    <lineage>
        <taxon>Eukaryota</taxon>
        <taxon>Viridiplantae</taxon>
        <taxon>Streptophyta</taxon>
        <taxon>Embryophyta</taxon>
        <taxon>Tracheophyta</taxon>
        <taxon>Spermatophyta</taxon>
        <taxon>Magnoliopsida</taxon>
        <taxon>eudicotyledons</taxon>
        <taxon>Gunneridae</taxon>
        <taxon>Pentapetalae</taxon>
        <taxon>Saxifragales</taxon>
        <taxon>Altingiaceae</taxon>
        <taxon>Liquidambar</taxon>
    </lineage>
</organism>
<reference evidence="2 3" key="1">
    <citation type="journal article" date="2024" name="Plant J.">
        <title>Genome sequences and population genomics reveal climatic adaptation and genomic divergence between two closely related sweetgum species.</title>
        <authorList>
            <person name="Xu W.Q."/>
            <person name="Ren C.Q."/>
            <person name="Zhang X.Y."/>
            <person name="Comes H.P."/>
            <person name="Liu X.H."/>
            <person name="Li Y.G."/>
            <person name="Kettle C.J."/>
            <person name="Jalonen R."/>
            <person name="Gaisberger H."/>
            <person name="Ma Y.Z."/>
            <person name="Qiu Y.X."/>
        </authorList>
    </citation>
    <scope>NUCLEOTIDE SEQUENCE [LARGE SCALE GENOMIC DNA]</scope>
    <source>
        <strain evidence="2">Hangzhou</strain>
    </source>
</reference>
<sequence length="221" mass="26400">MGSSSSKNNRNPYEKDVRGLKKKIRLMENEINEMMIEREKESRAYERDVMVFAFKEAEWKQEKKRLGEEVKSLENMLEEKEEREKDDEMVGKKGGEEWQLLGTNVLVEQIKEERARRDEAVEKWKQLYLAIKTELDDLIQRTHQGERLYWKAEEEDAVEELQRELKAKEETIELLKAQLASKEKEEYKREREVDILRQSLRIMSNKKATSITKTASKSLHY</sequence>
<accession>A0AAP0S542</accession>
<evidence type="ECO:0000313" key="2">
    <source>
        <dbReference type="EMBL" id="KAK9287674.1"/>
    </source>
</evidence>
<dbReference type="EMBL" id="JBBPBK010000003">
    <property type="protein sequence ID" value="KAK9287674.1"/>
    <property type="molecule type" value="Genomic_DNA"/>
</dbReference>
<name>A0AAP0S542_LIQFO</name>
<keyword evidence="1" id="KW-0175">Coiled coil</keyword>
<proteinExistence type="predicted"/>
<feature type="coiled-coil region" evidence="1">
    <location>
        <begin position="17"/>
        <end position="90"/>
    </location>
</feature>